<keyword evidence="2" id="KW-1185">Reference proteome</keyword>
<feature type="non-terminal residue" evidence="1">
    <location>
        <position position="1"/>
    </location>
</feature>
<evidence type="ECO:0000313" key="1">
    <source>
        <dbReference type="EMBL" id="VUZ48083.1"/>
    </source>
</evidence>
<evidence type="ECO:0000313" key="2">
    <source>
        <dbReference type="Proteomes" id="UP000321570"/>
    </source>
</evidence>
<reference evidence="1 2" key="1">
    <citation type="submission" date="2019-07" db="EMBL/GenBank/DDBJ databases">
        <authorList>
            <person name="Jastrzebski P J."/>
            <person name="Paukszto L."/>
            <person name="Jastrzebski P J."/>
        </authorList>
    </citation>
    <scope>NUCLEOTIDE SEQUENCE [LARGE SCALE GENOMIC DNA]</scope>
    <source>
        <strain evidence="1 2">WMS-il1</strain>
    </source>
</reference>
<sequence>IAETNVGEVWSAANATKNEDLIGVCAPLVARNWNIFRTSRLFYMNTEIKGMMSLLECPWMSQESATSKMKALLLWRNASRDDEVRTARTTAFRDMVSLLRIQDTPDLVTDLFEEDINIPVKWRRWLAEGRKTAEKQPIASSSMPSSSMEVKKQSFDQERLATFEYTENAAQVRILNPENSELEIKLQLPEIEFTNIFAFQNKLVFIGGLEIKNNPFTRRVDLMDVSTGQVSPLPDMIIVIQSSVGVGTENEIFVFGKDIFLGSYQWFVNQFYNAASGRRVIF</sequence>
<accession>A0A564YN41</accession>
<proteinExistence type="predicted"/>
<protein>
    <recommendedName>
        <fullName evidence="3">BACK domain-containing protein</fullName>
    </recommendedName>
</protein>
<dbReference type="Proteomes" id="UP000321570">
    <property type="component" value="Unassembled WGS sequence"/>
</dbReference>
<name>A0A564YN41_HYMDI</name>
<organism evidence="1 2">
    <name type="scientific">Hymenolepis diminuta</name>
    <name type="common">Rat tapeworm</name>
    <dbReference type="NCBI Taxonomy" id="6216"/>
    <lineage>
        <taxon>Eukaryota</taxon>
        <taxon>Metazoa</taxon>
        <taxon>Spiralia</taxon>
        <taxon>Lophotrochozoa</taxon>
        <taxon>Platyhelminthes</taxon>
        <taxon>Cestoda</taxon>
        <taxon>Eucestoda</taxon>
        <taxon>Cyclophyllidea</taxon>
        <taxon>Hymenolepididae</taxon>
        <taxon>Hymenolepis</taxon>
    </lineage>
</organism>
<dbReference type="EMBL" id="CABIJS010000277">
    <property type="protein sequence ID" value="VUZ48083.1"/>
    <property type="molecule type" value="Genomic_DNA"/>
</dbReference>
<gene>
    <name evidence="1" type="ORF">WMSIL1_LOCUS7515</name>
</gene>
<evidence type="ECO:0008006" key="3">
    <source>
        <dbReference type="Google" id="ProtNLM"/>
    </source>
</evidence>
<dbReference type="AlphaFoldDB" id="A0A564YN41"/>